<dbReference type="Pfam" id="PF13365">
    <property type="entry name" value="Trypsin_2"/>
    <property type="match status" value="1"/>
</dbReference>
<name>A0AAV5ELJ0_ELECO</name>
<proteinExistence type="predicted"/>
<dbReference type="InterPro" id="IPR009003">
    <property type="entry name" value="Peptidase_S1_PA"/>
</dbReference>
<keyword evidence="2" id="KW-1185">Reference proteome</keyword>
<dbReference type="AlphaFoldDB" id="A0AAV5ELJ0"/>
<dbReference type="PANTHER" id="PTHR36141">
    <property type="entry name" value="OS08G0148500 PROTEIN"/>
    <property type="match status" value="1"/>
</dbReference>
<evidence type="ECO:0008006" key="3">
    <source>
        <dbReference type="Google" id="ProtNLM"/>
    </source>
</evidence>
<evidence type="ECO:0000313" key="2">
    <source>
        <dbReference type="Proteomes" id="UP001054889"/>
    </source>
</evidence>
<reference evidence="1" key="1">
    <citation type="journal article" date="2018" name="DNA Res.">
        <title>Multiple hybrid de novo genome assembly of finger millet, an orphan allotetraploid crop.</title>
        <authorList>
            <person name="Hatakeyama M."/>
            <person name="Aluri S."/>
            <person name="Balachadran M.T."/>
            <person name="Sivarajan S.R."/>
            <person name="Patrignani A."/>
            <person name="Gruter S."/>
            <person name="Poveda L."/>
            <person name="Shimizu-Inatsugi R."/>
            <person name="Baeten J."/>
            <person name="Francoijs K.J."/>
            <person name="Nataraja K.N."/>
            <person name="Reddy Y.A.N."/>
            <person name="Phadnis S."/>
            <person name="Ravikumar R.L."/>
            <person name="Schlapbach R."/>
            <person name="Sreeman S.M."/>
            <person name="Shimizu K.K."/>
        </authorList>
    </citation>
    <scope>NUCLEOTIDE SEQUENCE</scope>
</reference>
<comment type="caution">
    <text evidence="1">The sequence shown here is derived from an EMBL/GenBank/DDBJ whole genome shotgun (WGS) entry which is preliminary data.</text>
</comment>
<gene>
    <name evidence="1" type="primary">gb11262</name>
    <name evidence="1" type="ORF">PR202_gb11262</name>
</gene>
<evidence type="ECO:0000313" key="1">
    <source>
        <dbReference type="EMBL" id="GJN23598.1"/>
    </source>
</evidence>
<dbReference type="Gene3D" id="2.40.10.120">
    <property type="match status" value="1"/>
</dbReference>
<dbReference type="Proteomes" id="UP001054889">
    <property type="component" value="Unassembled WGS sequence"/>
</dbReference>
<dbReference type="SUPFAM" id="SSF50494">
    <property type="entry name" value="Trypsin-like serine proteases"/>
    <property type="match status" value="1"/>
</dbReference>
<protein>
    <recommendedName>
        <fullName evidence="3">DNA-directed DNA polymerase</fullName>
    </recommendedName>
</protein>
<sequence length="289" mass="33575">MDQMGDFSPPHELSNVAHKTVHDERIESVFFVKVVRRPQYHGQIIQYLRNSFHMTLAEARETIAAPFFATAFMVHEDGDLGYLLTCCHLLKDLYSDEHELTLERARWFKFLVLCKHNERYMAINFPDLYNLNYDPRNYTQACPVKVDQGRDLLLLQIDMASLYGSVYPDWCELPHPPLQLAQHWPRELDDVVMISWPPNRCDTVVIGQVVNFRNHHQITADRTKGYFMDLIELKINGQEGTSGSPVLDHNGFVTSMYHGRLEGKGYAVSLDDIDEFLYSDDEDDEEEED</sequence>
<dbReference type="EMBL" id="BQKI01000076">
    <property type="protein sequence ID" value="GJN23598.1"/>
    <property type="molecule type" value="Genomic_DNA"/>
</dbReference>
<reference evidence="1" key="2">
    <citation type="submission" date="2021-12" db="EMBL/GenBank/DDBJ databases">
        <title>Resequencing data analysis of finger millet.</title>
        <authorList>
            <person name="Hatakeyama M."/>
            <person name="Aluri S."/>
            <person name="Balachadran M.T."/>
            <person name="Sivarajan S.R."/>
            <person name="Poveda L."/>
            <person name="Shimizu-Inatsugi R."/>
            <person name="Schlapbach R."/>
            <person name="Sreeman S.M."/>
            <person name="Shimizu K.K."/>
        </authorList>
    </citation>
    <scope>NUCLEOTIDE SEQUENCE</scope>
</reference>
<organism evidence="1 2">
    <name type="scientific">Eleusine coracana subsp. coracana</name>
    <dbReference type="NCBI Taxonomy" id="191504"/>
    <lineage>
        <taxon>Eukaryota</taxon>
        <taxon>Viridiplantae</taxon>
        <taxon>Streptophyta</taxon>
        <taxon>Embryophyta</taxon>
        <taxon>Tracheophyta</taxon>
        <taxon>Spermatophyta</taxon>
        <taxon>Magnoliopsida</taxon>
        <taxon>Liliopsida</taxon>
        <taxon>Poales</taxon>
        <taxon>Poaceae</taxon>
        <taxon>PACMAD clade</taxon>
        <taxon>Chloridoideae</taxon>
        <taxon>Cynodonteae</taxon>
        <taxon>Eleusininae</taxon>
        <taxon>Eleusine</taxon>
    </lineage>
</organism>
<accession>A0AAV5ELJ0</accession>
<dbReference type="PANTHER" id="PTHR36141:SF4">
    <property type="entry name" value="OS08G0148566 PROTEIN"/>
    <property type="match status" value="1"/>
</dbReference>